<dbReference type="Proteomes" id="UP000654918">
    <property type="component" value="Unassembled WGS sequence"/>
</dbReference>
<sequence>MPAMSGHEMPIWAAIVNTRAWALGGQRQLHCDGDAGGKDGQRTAGMSNVPGCRCLVSAREGEVMPGTTRGDRRVVRWDED</sequence>
<comment type="caution">
    <text evidence="1">The sequence shown here is derived from an EMBL/GenBank/DDBJ whole genome shotgun (WGS) entry which is preliminary data.</text>
</comment>
<proteinExistence type="predicted"/>
<evidence type="ECO:0000313" key="1">
    <source>
        <dbReference type="EMBL" id="KAF6829699.1"/>
    </source>
</evidence>
<reference evidence="1" key="1">
    <citation type="journal article" date="2020" name="Phytopathology">
        <title>Genome Sequence Resources of Colletotrichum truncatum, C. plurivorum, C. musicola, and C. sojae: Four Species Pathogenic to Soybean (Glycine max).</title>
        <authorList>
            <person name="Rogerio F."/>
            <person name="Boufleur T.R."/>
            <person name="Ciampi-Guillardi M."/>
            <person name="Sukno S.A."/>
            <person name="Thon M.R."/>
            <person name="Massola Junior N.S."/>
            <person name="Baroncelli R."/>
        </authorList>
    </citation>
    <scope>NUCLEOTIDE SEQUENCE</scope>
    <source>
        <strain evidence="1">LFN00145</strain>
    </source>
</reference>
<protein>
    <submittedName>
        <fullName evidence="1">Uncharacterized protein</fullName>
    </submittedName>
</protein>
<gene>
    <name evidence="1" type="ORF">CPLU01_07781</name>
</gene>
<organism evidence="1 2">
    <name type="scientific">Colletotrichum plurivorum</name>
    <dbReference type="NCBI Taxonomy" id="2175906"/>
    <lineage>
        <taxon>Eukaryota</taxon>
        <taxon>Fungi</taxon>
        <taxon>Dikarya</taxon>
        <taxon>Ascomycota</taxon>
        <taxon>Pezizomycotina</taxon>
        <taxon>Sordariomycetes</taxon>
        <taxon>Hypocreomycetidae</taxon>
        <taxon>Glomerellales</taxon>
        <taxon>Glomerellaceae</taxon>
        <taxon>Colletotrichum</taxon>
        <taxon>Colletotrichum orchidearum species complex</taxon>
    </lineage>
</organism>
<evidence type="ECO:0000313" key="2">
    <source>
        <dbReference type="Proteomes" id="UP000654918"/>
    </source>
</evidence>
<dbReference type="EMBL" id="WIGO01000104">
    <property type="protein sequence ID" value="KAF6829699.1"/>
    <property type="molecule type" value="Genomic_DNA"/>
</dbReference>
<accession>A0A8H6NDV6</accession>
<dbReference type="AlphaFoldDB" id="A0A8H6NDV6"/>
<keyword evidence="2" id="KW-1185">Reference proteome</keyword>
<name>A0A8H6NDV6_9PEZI</name>